<reference evidence="13 14" key="1">
    <citation type="submission" date="2020-10" db="EMBL/GenBank/DDBJ databases">
        <title>Genomic Encyclopedia of Type Strains, Phase IV (KMG-IV): sequencing the most valuable type-strain genomes for metagenomic binning, comparative biology and taxonomic classification.</title>
        <authorList>
            <person name="Goeker M."/>
        </authorList>
    </citation>
    <scope>NUCLEOTIDE SEQUENCE [LARGE SCALE GENOMIC DNA]</scope>
    <source>
        <strain evidence="13 14">DSM 4194</strain>
    </source>
</reference>
<evidence type="ECO:0000256" key="11">
    <source>
        <dbReference type="RuleBase" id="RU361157"/>
    </source>
</evidence>
<sequence>MRSSLTITISVWRAIFLREALDRLFRERAAWFWLLIEPVTHIGFLALMWGVVRTTNMGGMDVVVWLMVGMLAFFLFRRTGIQVMYAVDCNRPLFAYRQVKPFDTAIVRGGLEAFIMALVSVIIITIVNLLGRDAIPSDPLLVMGAALGLWLFGMGYGLIASVLMELVPELEHILKILMMPLYLISGVIWPLSSIPMPYRDHLMLNPVAHGIEAMRLGYVPHYHAVPGLSLSYLYACSAVSIFLGLLLYRRYVLRLVMQ</sequence>
<feature type="transmembrane region" description="Helical" evidence="11">
    <location>
        <begin position="142"/>
        <end position="164"/>
    </location>
</feature>
<feature type="transmembrane region" description="Helical" evidence="11">
    <location>
        <begin position="230"/>
        <end position="248"/>
    </location>
</feature>
<dbReference type="InterPro" id="IPR013525">
    <property type="entry name" value="ABC2_TM"/>
</dbReference>
<evidence type="ECO:0000259" key="12">
    <source>
        <dbReference type="PROSITE" id="PS51012"/>
    </source>
</evidence>
<proteinExistence type="inferred from homology"/>
<evidence type="ECO:0000313" key="13">
    <source>
        <dbReference type="EMBL" id="MBE1427309.1"/>
    </source>
</evidence>
<protein>
    <recommendedName>
        <fullName evidence="11">Transport permease protein</fullName>
    </recommendedName>
</protein>
<evidence type="ECO:0000256" key="6">
    <source>
        <dbReference type="ARBA" id="ARBA00022692"/>
    </source>
</evidence>
<comment type="similarity">
    <text evidence="2 11">Belongs to the ABC-2 integral membrane protein family.</text>
</comment>
<keyword evidence="6 11" id="KW-0812">Transmembrane</keyword>
<keyword evidence="7" id="KW-0972">Capsule biogenesis/degradation</keyword>
<dbReference type="Pfam" id="PF01061">
    <property type="entry name" value="ABC2_membrane"/>
    <property type="match status" value="1"/>
</dbReference>
<dbReference type="RefSeq" id="WP_192625060.1">
    <property type="nucleotide sequence ID" value="NZ_JADBGG010000058.1"/>
</dbReference>
<feature type="domain" description="ABC transmembrane type-2" evidence="12">
    <location>
        <begin position="29"/>
        <end position="251"/>
    </location>
</feature>
<accession>A0ABR9H9B2</accession>
<dbReference type="InterPro" id="IPR000412">
    <property type="entry name" value="ABC_2_transport"/>
</dbReference>
<keyword evidence="10 11" id="KW-0472">Membrane</keyword>
<comment type="subcellular location">
    <subcellularLocation>
        <location evidence="1 11">Cell membrane</location>
        <topology evidence="1 11">Multi-pass membrane protein</topology>
    </subcellularLocation>
</comment>
<evidence type="ECO:0000256" key="2">
    <source>
        <dbReference type="ARBA" id="ARBA00007783"/>
    </source>
</evidence>
<evidence type="ECO:0000256" key="3">
    <source>
        <dbReference type="ARBA" id="ARBA00022448"/>
    </source>
</evidence>
<keyword evidence="4 11" id="KW-1003">Cell membrane</keyword>
<dbReference type="InterPro" id="IPR047817">
    <property type="entry name" value="ABC2_TM_bact-type"/>
</dbReference>
<dbReference type="Proteomes" id="UP000639010">
    <property type="component" value="Unassembled WGS sequence"/>
</dbReference>
<evidence type="ECO:0000256" key="7">
    <source>
        <dbReference type="ARBA" id="ARBA00022903"/>
    </source>
</evidence>
<organism evidence="13 14">
    <name type="scientific">Desulfomicrobium macestii</name>
    <dbReference type="NCBI Taxonomy" id="90731"/>
    <lineage>
        <taxon>Bacteria</taxon>
        <taxon>Pseudomonadati</taxon>
        <taxon>Thermodesulfobacteriota</taxon>
        <taxon>Desulfovibrionia</taxon>
        <taxon>Desulfovibrionales</taxon>
        <taxon>Desulfomicrobiaceae</taxon>
        <taxon>Desulfomicrobium</taxon>
    </lineage>
</organism>
<comment type="caution">
    <text evidence="13">The sequence shown here is derived from an EMBL/GenBank/DDBJ whole genome shotgun (WGS) entry which is preliminary data.</text>
</comment>
<keyword evidence="5" id="KW-0762">Sugar transport</keyword>
<evidence type="ECO:0000256" key="10">
    <source>
        <dbReference type="ARBA" id="ARBA00023136"/>
    </source>
</evidence>
<evidence type="ECO:0000256" key="1">
    <source>
        <dbReference type="ARBA" id="ARBA00004651"/>
    </source>
</evidence>
<feature type="transmembrane region" description="Helical" evidence="11">
    <location>
        <begin position="58"/>
        <end position="76"/>
    </location>
</feature>
<keyword evidence="9" id="KW-0625">Polysaccharide transport</keyword>
<gene>
    <name evidence="13" type="ORF">H4684_004001</name>
</gene>
<evidence type="ECO:0000256" key="8">
    <source>
        <dbReference type="ARBA" id="ARBA00022989"/>
    </source>
</evidence>
<dbReference type="PROSITE" id="PS51012">
    <property type="entry name" value="ABC_TM2"/>
    <property type="match status" value="1"/>
</dbReference>
<keyword evidence="8 11" id="KW-1133">Transmembrane helix</keyword>
<name>A0ABR9H9B2_9BACT</name>
<dbReference type="EMBL" id="JADBGG010000058">
    <property type="protein sequence ID" value="MBE1427309.1"/>
    <property type="molecule type" value="Genomic_DNA"/>
</dbReference>
<feature type="transmembrane region" description="Helical" evidence="11">
    <location>
        <begin position="31"/>
        <end position="52"/>
    </location>
</feature>
<evidence type="ECO:0000256" key="9">
    <source>
        <dbReference type="ARBA" id="ARBA00023047"/>
    </source>
</evidence>
<keyword evidence="3 11" id="KW-0813">Transport</keyword>
<evidence type="ECO:0000256" key="5">
    <source>
        <dbReference type="ARBA" id="ARBA00022597"/>
    </source>
</evidence>
<dbReference type="PRINTS" id="PR00164">
    <property type="entry name" value="ABC2TRNSPORT"/>
</dbReference>
<evidence type="ECO:0000313" key="14">
    <source>
        <dbReference type="Proteomes" id="UP000639010"/>
    </source>
</evidence>
<feature type="transmembrane region" description="Helical" evidence="11">
    <location>
        <begin position="110"/>
        <end position="130"/>
    </location>
</feature>
<evidence type="ECO:0000256" key="4">
    <source>
        <dbReference type="ARBA" id="ARBA00022475"/>
    </source>
</evidence>
<feature type="transmembrane region" description="Helical" evidence="11">
    <location>
        <begin position="176"/>
        <end position="196"/>
    </location>
</feature>
<keyword evidence="14" id="KW-1185">Reference proteome</keyword>
<dbReference type="PANTHER" id="PTHR30413">
    <property type="entry name" value="INNER MEMBRANE TRANSPORT PERMEASE"/>
    <property type="match status" value="1"/>
</dbReference>
<dbReference type="PANTHER" id="PTHR30413:SF10">
    <property type="entry name" value="CAPSULE POLYSACCHARIDE EXPORT INNER-MEMBRANE PROTEIN CTRC"/>
    <property type="match status" value="1"/>
</dbReference>